<dbReference type="PANTHER" id="PTHR41709">
    <property type="entry name" value="KAIB-LIKE PROTEIN 1"/>
    <property type="match status" value="1"/>
</dbReference>
<dbReference type="EMBL" id="CP042433">
    <property type="protein sequence ID" value="QEC57211.1"/>
    <property type="molecule type" value="Genomic_DNA"/>
</dbReference>
<gene>
    <name evidence="2" type="ORF">FSB75_15335</name>
</gene>
<dbReference type="SMART" id="SM01248">
    <property type="entry name" value="KaiB"/>
    <property type="match status" value="1"/>
</dbReference>
<sequence length="108" mass="12377">MKKKVEPHIEDIEKERHAKEYVLRLFITGATPNSVRALTNIKDICDDHLAGNYRLEIIDVYQQRELAQKEQLIALPLLVKKLPPPERKLIGDLSDTEKVLKILGLAQP</sequence>
<evidence type="ECO:0000313" key="3">
    <source>
        <dbReference type="Proteomes" id="UP000321204"/>
    </source>
</evidence>
<dbReference type="InterPro" id="IPR036249">
    <property type="entry name" value="Thioredoxin-like_sf"/>
</dbReference>
<organism evidence="2 3">
    <name type="scientific">Flavisolibacter ginsenosidimutans</name>
    <dbReference type="NCBI Taxonomy" id="661481"/>
    <lineage>
        <taxon>Bacteria</taxon>
        <taxon>Pseudomonadati</taxon>
        <taxon>Bacteroidota</taxon>
        <taxon>Chitinophagia</taxon>
        <taxon>Chitinophagales</taxon>
        <taxon>Chitinophagaceae</taxon>
        <taxon>Flavisolibacter</taxon>
    </lineage>
</organism>
<proteinExistence type="predicted"/>
<dbReference type="Gene3D" id="3.40.30.10">
    <property type="entry name" value="Glutaredoxin"/>
    <property type="match status" value="1"/>
</dbReference>
<dbReference type="GO" id="GO:0048511">
    <property type="term" value="P:rhythmic process"/>
    <property type="evidence" value="ECO:0007669"/>
    <property type="project" value="InterPro"/>
</dbReference>
<dbReference type="SUPFAM" id="SSF52833">
    <property type="entry name" value="Thioredoxin-like"/>
    <property type="match status" value="1"/>
</dbReference>
<dbReference type="InterPro" id="IPR039022">
    <property type="entry name" value="KaiB-like"/>
</dbReference>
<dbReference type="PANTHER" id="PTHR41709:SF2">
    <property type="entry name" value="CIRCADIAN CLOCK PROTEIN KAIB2"/>
    <property type="match status" value="1"/>
</dbReference>
<dbReference type="KEGG" id="fgg:FSB75_15335"/>
<evidence type="ECO:0000259" key="1">
    <source>
        <dbReference type="SMART" id="SM01248"/>
    </source>
</evidence>
<feature type="domain" description="KaiB" evidence="1">
    <location>
        <begin position="24"/>
        <end position="105"/>
    </location>
</feature>
<evidence type="ECO:0000313" key="2">
    <source>
        <dbReference type="EMBL" id="QEC57211.1"/>
    </source>
</evidence>
<dbReference type="Pfam" id="PF07689">
    <property type="entry name" value="KaiB"/>
    <property type="match status" value="1"/>
</dbReference>
<dbReference type="AlphaFoldDB" id="A0A5B8UKJ4"/>
<dbReference type="Proteomes" id="UP000321204">
    <property type="component" value="Chromosome"/>
</dbReference>
<dbReference type="RefSeq" id="WP_146789291.1">
    <property type="nucleotide sequence ID" value="NZ_BAABIO010000003.1"/>
</dbReference>
<dbReference type="InterPro" id="IPR011649">
    <property type="entry name" value="KaiB_domain"/>
</dbReference>
<dbReference type="OrthoDB" id="5458519at2"/>
<accession>A0A5B8UKJ4</accession>
<reference evidence="2 3" key="1">
    <citation type="journal article" date="2015" name="Int. J. Syst. Evol. Microbiol.">
        <title>Flavisolibacter ginsenosidimutans sp. nov., with ginsenoside-converting activity isolated from soil used for cultivating ginseng.</title>
        <authorList>
            <person name="Zhao Y."/>
            <person name="Liu Q."/>
            <person name="Kang M.S."/>
            <person name="Jin F."/>
            <person name="Yu H."/>
            <person name="Im W.T."/>
        </authorList>
    </citation>
    <scope>NUCLEOTIDE SEQUENCE [LARGE SCALE GENOMIC DNA]</scope>
    <source>
        <strain evidence="2 3">Gsoil 636</strain>
    </source>
</reference>
<protein>
    <submittedName>
        <fullName evidence="2">Circadian clock protein KaiB</fullName>
    </submittedName>
</protein>
<keyword evidence="3" id="KW-1185">Reference proteome</keyword>
<dbReference type="CDD" id="cd02978">
    <property type="entry name" value="KaiB_like"/>
    <property type="match status" value="1"/>
</dbReference>
<name>A0A5B8UKJ4_9BACT</name>